<evidence type="ECO:0000256" key="1">
    <source>
        <dbReference type="ARBA" id="ARBA00004651"/>
    </source>
</evidence>
<dbReference type="Proteomes" id="UP000005632">
    <property type="component" value="Chromosome"/>
</dbReference>
<dbReference type="GO" id="GO:0005315">
    <property type="term" value="F:phosphate transmembrane transporter activity"/>
    <property type="evidence" value="ECO:0007669"/>
    <property type="project" value="InterPro"/>
</dbReference>
<dbReference type="InterPro" id="IPR000515">
    <property type="entry name" value="MetI-like"/>
</dbReference>
<feature type="transmembrane region" description="Helical" evidence="9">
    <location>
        <begin position="110"/>
        <end position="131"/>
    </location>
</feature>
<evidence type="ECO:0000256" key="9">
    <source>
        <dbReference type="RuleBase" id="RU363032"/>
    </source>
</evidence>
<dbReference type="GO" id="GO:0005886">
    <property type="term" value="C:plasma membrane"/>
    <property type="evidence" value="ECO:0007669"/>
    <property type="project" value="UniProtKB-SubCell"/>
</dbReference>
<dbReference type="EMBL" id="CP003155">
    <property type="protein sequence ID" value="AEV27942.1"/>
    <property type="molecule type" value="Genomic_DNA"/>
</dbReference>
<dbReference type="RefSeq" id="WP_014268791.1">
    <property type="nucleotide sequence ID" value="NC_016633.1"/>
</dbReference>
<keyword evidence="5 10" id="KW-0592">Phosphate transport</keyword>
<evidence type="ECO:0000256" key="4">
    <source>
        <dbReference type="ARBA" id="ARBA00022475"/>
    </source>
</evidence>
<keyword evidence="13" id="KW-1185">Reference proteome</keyword>
<feature type="domain" description="ABC transmembrane type-1" evidence="11">
    <location>
        <begin position="70"/>
        <end position="278"/>
    </location>
</feature>
<protein>
    <recommendedName>
        <fullName evidence="10">Phosphate transport system permease protein</fullName>
    </recommendedName>
</protein>
<evidence type="ECO:0000256" key="2">
    <source>
        <dbReference type="ARBA" id="ARBA00007069"/>
    </source>
</evidence>
<evidence type="ECO:0000256" key="10">
    <source>
        <dbReference type="RuleBase" id="RU363054"/>
    </source>
</evidence>
<dbReference type="Gene3D" id="1.10.3720.10">
    <property type="entry name" value="MetI-like"/>
    <property type="match status" value="1"/>
</dbReference>
<keyword evidence="4 10" id="KW-1003">Cell membrane</keyword>
<dbReference type="PANTHER" id="PTHR30425:SF1">
    <property type="entry name" value="PHOSPHATE TRANSPORT SYSTEM PERMEASE PROTEIN PSTC"/>
    <property type="match status" value="1"/>
</dbReference>
<dbReference type="AlphaFoldDB" id="G8QT37"/>
<proteinExistence type="inferred from homology"/>
<dbReference type="Pfam" id="PF00528">
    <property type="entry name" value="BPD_transp_1"/>
    <property type="match status" value="1"/>
</dbReference>
<dbReference type="PANTHER" id="PTHR30425">
    <property type="entry name" value="PHOSPHATE TRANSPORT SYSTEM PERMEASE PROTEIN PST"/>
    <property type="match status" value="1"/>
</dbReference>
<evidence type="ECO:0000256" key="5">
    <source>
        <dbReference type="ARBA" id="ARBA00022592"/>
    </source>
</evidence>
<evidence type="ECO:0000259" key="11">
    <source>
        <dbReference type="PROSITE" id="PS50928"/>
    </source>
</evidence>
<dbReference type="InterPro" id="IPR051124">
    <property type="entry name" value="Phosphate_Transport_Permease"/>
</dbReference>
<evidence type="ECO:0000313" key="13">
    <source>
        <dbReference type="Proteomes" id="UP000005632"/>
    </source>
</evidence>
<gene>
    <name evidence="12" type="ordered locus">SpiGrapes_0078</name>
</gene>
<keyword evidence="7 9" id="KW-1133">Transmembrane helix</keyword>
<dbReference type="HOGENOM" id="CLU_033621_1_0_12"/>
<name>G8QT37_SPHPG</name>
<comment type="function">
    <text evidence="10">Part of the binding-protein-dependent transport system for phosphate; probably responsible for the translocation of the substrate across the membrane.</text>
</comment>
<dbReference type="CDD" id="cd06261">
    <property type="entry name" value="TM_PBP2"/>
    <property type="match status" value="1"/>
</dbReference>
<feature type="transmembrane region" description="Helical" evidence="9">
    <location>
        <begin position="12"/>
        <end position="34"/>
    </location>
</feature>
<dbReference type="InterPro" id="IPR035906">
    <property type="entry name" value="MetI-like_sf"/>
</dbReference>
<evidence type="ECO:0000313" key="12">
    <source>
        <dbReference type="EMBL" id="AEV27942.1"/>
    </source>
</evidence>
<dbReference type="InterPro" id="IPR011864">
    <property type="entry name" value="Phosphate_PstC"/>
</dbReference>
<accession>G8QT37</accession>
<feature type="transmembrane region" description="Helical" evidence="9">
    <location>
        <begin position="143"/>
        <end position="163"/>
    </location>
</feature>
<evidence type="ECO:0000256" key="7">
    <source>
        <dbReference type="ARBA" id="ARBA00022989"/>
    </source>
</evidence>
<dbReference type="SUPFAM" id="SSF161098">
    <property type="entry name" value="MetI-like"/>
    <property type="match status" value="1"/>
</dbReference>
<keyword evidence="8 9" id="KW-0472">Membrane</keyword>
<dbReference type="GO" id="GO:0006817">
    <property type="term" value="P:phosphate ion transport"/>
    <property type="evidence" value="ECO:0007669"/>
    <property type="project" value="UniProtKB-KW"/>
</dbReference>
<dbReference type="OrthoDB" id="9807065at2"/>
<dbReference type="STRING" id="158190.SpiGrapes_0078"/>
<reference evidence="12 13" key="1">
    <citation type="submission" date="2011-11" db="EMBL/GenBank/DDBJ databases">
        <title>Complete sequence of Spirochaeta sp. grapes.</title>
        <authorList>
            <consortium name="US DOE Joint Genome Institute"/>
            <person name="Lucas S."/>
            <person name="Han J."/>
            <person name="Lapidus A."/>
            <person name="Cheng J.-F."/>
            <person name="Goodwin L."/>
            <person name="Pitluck S."/>
            <person name="Peters L."/>
            <person name="Ovchinnikova G."/>
            <person name="Munk A.C."/>
            <person name="Detter J.C."/>
            <person name="Han C."/>
            <person name="Tapia R."/>
            <person name="Land M."/>
            <person name="Hauser L."/>
            <person name="Kyrpides N."/>
            <person name="Ivanova N."/>
            <person name="Pagani I."/>
            <person name="Ritalahtilisa K."/>
            <person name="Loeffler F."/>
            <person name="Woyke T."/>
        </authorList>
    </citation>
    <scope>NUCLEOTIDE SEQUENCE [LARGE SCALE GENOMIC DNA]</scope>
    <source>
        <strain evidence="13">ATCC BAA-1885 / DSM 22778 / Grapes</strain>
    </source>
</reference>
<dbReference type="NCBIfam" id="TIGR02138">
    <property type="entry name" value="phosphate_pstC"/>
    <property type="match status" value="1"/>
</dbReference>
<dbReference type="PROSITE" id="PS50928">
    <property type="entry name" value="ABC_TM1"/>
    <property type="match status" value="1"/>
</dbReference>
<keyword evidence="3 9" id="KW-0813">Transport</keyword>
<feature type="transmembrane region" description="Helical" evidence="9">
    <location>
        <begin position="69"/>
        <end position="98"/>
    </location>
</feature>
<comment type="caution">
    <text evidence="10">Lacks conserved residue(s) required for the propagation of feature annotation.</text>
</comment>
<evidence type="ECO:0000256" key="8">
    <source>
        <dbReference type="ARBA" id="ARBA00023136"/>
    </source>
</evidence>
<evidence type="ECO:0000256" key="3">
    <source>
        <dbReference type="ARBA" id="ARBA00022448"/>
    </source>
</evidence>
<feature type="transmembrane region" description="Helical" evidence="9">
    <location>
        <begin position="259"/>
        <end position="279"/>
    </location>
</feature>
<comment type="subcellular location">
    <subcellularLocation>
        <location evidence="1 9">Cell membrane</location>
        <topology evidence="1 9">Multi-pass membrane protein</topology>
    </subcellularLocation>
</comment>
<keyword evidence="6 9" id="KW-0812">Transmembrane</keyword>
<dbReference type="eggNOG" id="COG0573">
    <property type="taxonomic scope" value="Bacteria"/>
</dbReference>
<evidence type="ECO:0000256" key="6">
    <source>
        <dbReference type="ARBA" id="ARBA00022692"/>
    </source>
</evidence>
<dbReference type="KEGG" id="sgp:SpiGrapes_0078"/>
<comment type="similarity">
    <text evidence="2 10">Belongs to the binding-protein-dependent transport system permease family. CysTW subfamily.</text>
</comment>
<organism evidence="12 13">
    <name type="scientific">Sphaerochaeta pleomorpha (strain ATCC BAA-1885 / DSM 22778 / Grapes)</name>
    <dbReference type="NCBI Taxonomy" id="158190"/>
    <lineage>
        <taxon>Bacteria</taxon>
        <taxon>Pseudomonadati</taxon>
        <taxon>Spirochaetota</taxon>
        <taxon>Spirochaetia</taxon>
        <taxon>Spirochaetales</taxon>
        <taxon>Sphaerochaetaceae</taxon>
        <taxon>Sphaerochaeta</taxon>
    </lineage>
</organism>
<sequence length="289" mass="30567">MEKRKTLDQTSTVVITISALVCSFAVLLLGGFIVSQGLPMFSKVPLVQFLFSTDWSPTGDVPNFGILTFFFNTTVVTVLALVFAMPIALSTSIYLALFAKGKTASLLRSAIELLASIPSIIYGLVGMVVIVPIVRSLFGGNGYSILSCAIVLSVMILPTIISVSEVSIRSVRDDLKWASVAMGATTWQTIKGVVLPASRSGIVTALVMGVGRAVGETTAVLLVGGNSPLFPKNLASMGRTLTMNIVTDMSYAAGTHLQALFATAILLFICVLALNILVMKLGKDKNNGR</sequence>